<sequence length="285" mass="31663">MLLLCNFATSFSNRTRTLPPSANPWPRGDAGAARHASTPLGRRASGPLPPWLSALSPVGFLQSHNDEEKGIERCITTSSLPDSPLLSTMTHRHNSPYGSSEGSGEAVSRFPSQPFLLIPVPQLLQPRARAQDKRGGRVYSRTHGSSSSSKYRDSGRRSCRPSLSKTRRHSDEDPAVRAHRRRHRAAPDRFPLLGVMLRASHLHVPRHRTQAIGGGQSRQLHFWEADTNPSRAASEGSVHYLPTPPIPMPIFLPRGRTMECVHICSASLITRYDDVWCWRALRIQG</sequence>
<keyword evidence="3" id="KW-1185">Reference proteome</keyword>
<proteinExistence type="predicted"/>
<protein>
    <submittedName>
        <fullName evidence="2">Uncharacterized protein</fullName>
    </submittedName>
</protein>
<comment type="caution">
    <text evidence="2">The sequence shown here is derived from an EMBL/GenBank/DDBJ whole genome shotgun (WGS) entry which is preliminary data.</text>
</comment>
<feature type="region of interest" description="Disordered" evidence="1">
    <location>
        <begin position="76"/>
        <end position="108"/>
    </location>
</feature>
<evidence type="ECO:0000256" key="1">
    <source>
        <dbReference type="SAM" id="MobiDB-lite"/>
    </source>
</evidence>
<feature type="region of interest" description="Disordered" evidence="1">
    <location>
        <begin position="128"/>
        <end position="184"/>
    </location>
</feature>
<dbReference type="Proteomes" id="UP001172155">
    <property type="component" value="Unassembled WGS sequence"/>
</dbReference>
<name>A0AA40F4G2_9PEZI</name>
<accession>A0AA40F4G2</accession>
<reference evidence="2" key="1">
    <citation type="submission" date="2023-06" db="EMBL/GenBank/DDBJ databases">
        <title>Genome-scale phylogeny and comparative genomics of the fungal order Sordariales.</title>
        <authorList>
            <consortium name="Lawrence Berkeley National Laboratory"/>
            <person name="Hensen N."/>
            <person name="Bonometti L."/>
            <person name="Westerberg I."/>
            <person name="Brannstrom I.O."/>
            <person name="Guillou S."/>
            <person name="Cros-Aarteil S."/>
            <person name="Calhoun S."/>
            <person name="Haridas S."/>
            <person name="Kuo A."/>
            <person name="Mondo S."/>
            <person name="Pangilinan J."/>
            <person name="Riley R."/>
            <person name="LaButti K."/>
            <person name="Andreopoulos B."/>
            <person name="Lipzen A."/>
            <person name="Chen C."/>
            <person name="Yanf M."/>
            <person name="Daum C."/>
            <person name="Ng V."/>
            <person name="Clum A."/>
            <person name="Steindorff A."/>
            <person name="Ohm R."/>
            <person name="Martin F."/>
            <person name="Silar P."/>
            <person name="Natvig D."/>
            <person name="Lalanne C."/>
            <person name="Gautier V."/>
            <person name="Ament-velasquez S.L."/>
            <person name="Kruys A."/>
            <person name="Hutchinson M.I."/>
            <person name="Powell A.J."/>
            <person name="Barry K."/>
            <person name="Miller A.N."/>
            <person name="Grigoriev I.V."/>
            <person name="Debuchy R."/>
            <person name="Gladieux P."/>
            <person name="Thoren M.H."/>
            <person name="Johannesson H."/>
        </authorList>
    </citation>
    <scope>NUCLEOTIDE SEQUENCE</scope>
    <source>
        <strain evidence="2">SMH3187-1</strain>
    </source>
</reference>
<feature type="region of interest" description="Disordered" evidence="1">
    <location>
        <begin position="16"/>
        <end position="45"/>
    </location>
</feature>
<organism evidence="2 3">
    <name type="scientific">Schizothecium vesticola</name>
    <dbReference type="NCBI Taxonomy" id="314040"/>
    <lineage>
        <taxon>Eukaryota</taxon>
        <taxon>Fungi</taxon>
        <taxon>Dikarya</taxon>
        <taxon>Ascomycota</taxon>
        <taxon>Pezizomycotina</taxon>
        <taxon>Sordariomycetes</taxon>
        <taxon>Sordariomycetidae</taxon>
        <taxon>Sordariales</taxon>
        <taxon>Schizotheciaceae</taxon>
        <taxon>Schizothecium</taxon>
    </lineage>
</organism>
<dbReference type="EMBL" id="JAUKUD010000002">
    <property type="protein sequence ID" value="KAK0750935.1"/>
    <property type="molecule type" value="Genomic_DNA"/>
</dbReference>
<evidence type="ECO:0000313" key="2">
    <source>
        <dbReference type="EMBL" id="KAK0750935.1"/>
    </source>
</evidence>
<dbReference type="AlphaFoldDB" id="A0AA40F4G2"/>
<feature type="compositionally biased region" description="Low complexity" evidence="1">
    <location>
        <begin position="76"/>
        <end position="89"/>
    </location>
</feature>
<evidence type="ECO:0000313" key="3">
    <source>
        <dbReference type="Proteomes" id="UP001172155"/>
    </source>
</evidence>
<gene>
    <name evidence="2" type="ORF">B0T18DRAFT_58997</name>
</gene>